<dbReference type="Pfam" id="PF01199">
    <property type="entry name" value="Ribosomal_L34e"/>
    <property type="match status" value="1"/>
</dbReference>
<accession>A0A1Q9F4W9</accession>
<evidence type="ECO:0000256" key="4">
    <source>
        <dbReference type="SAM" id="Coils"/>
    </source>
</evidence>
<keyword evidence="2 5" id="KW-0689">Ribosomal protein</keyword>
<protein>
    <submittedName>
        <fullName evidence="5">60S ribosomal protein L34</fullName>
    </submittedName>
</protein>
<evidence type="ECO:0000313" key="6">
    <source>
        <dbReference type="Proteomes" id="UP000186817"/>
    </source>
</evidence>
<sequence length="494" mass="54844">MAFRLTYRRQCRYNTKSNKSLGQNGVPGFRFPNLWELRQRVVKTPGGQAVYQAVKKKAKGPHCTWARFPYKRLKKREKRVNRAYGGSRFQAAQLSKCQSWGVLAEKLSQAKEKEGGRWKEERQEVKSIGHCASLNPEDVRDEKVKAGGFGMRMVAELMDDECLLTMEAMVSEFVEIALLDSALNAADDDRFGTSRNEHGFGHPEDQREERRKHLLYFASVTKCRAMARSLRRPGTLPLTLALVALALYSAPSFVPNAAPTLRGSPRPQRIVRYADPEEVTALAKLEQDIEAKIEEADKAEDNSRKSELARLLVLTRTSAAATAWQMTKELKTEVGTSVAAAISEFVGKEDYNIEDVATKVEEKVTSAVKKLDNVYLTADAAKAAPEGSSPIILSQVVKPVAGQIKEGAKEAALAFTGKEEYKFGDISKEAAARAKVAVATLLGKEEYQFGDVTKAAVNKAMDKIADFTGKDSYKFGDITKTLLRKTLDYLEKDD</sequence>
<keyword evidence="4" id="KW-0175">Coiled coil</keyword>
<dbReference type="AlphaFoldDB" id="A0A1Q9F4W9"/>
<evidence type="ECO:0000256" key="2">
    <source>
        <dbReference type="ARBA" id="ARBA00022980"/>
    </source>
</evidence>
<dbReference type="Proteomes" id="UP000186817">
    <property type="component" value="Unassembled WGS sequence"/>
</dbReference>
<comment type="similarity">
    <text evidence="1">Belongs to the eukaryotic ribosomal protein eL34 family.</text>
</comment>
<dbReference type="EMBL" id="LSRX01000012">
    <property type="protein sequence ID" value="OLQ14697.1"/>
    <property type="molecule type" value="Genomic_DNA"/>
</dbReference>
<keyword evidence="3" id="KW-0687">Ribonucleoprotein</keyword>
<organism evidence="5 6">
    <name type="scientific">Symbiodinium microadriaticum</name>
    <name type="common">Dinoflagellate</name>
    <name type="synonym">Zooxanthella microadriatica</name>
    <dbReference type="NCBI Taxonomy" id="2951"/>
    <lineage>
        <taxon>Eukaryota</taxon>
        <taxon>Sar</taxon>
        <taxon>Alveolata</taxon>
        <taxon>Dinophyceae</taxon>
        <taxon>Suessiales</taxon>
        <taxon>Symbiodiniaceae</taxon>
        <taxon>Symbiodinium</taxon>
    </lineage>
</organism>
<reference evidence="5 6" key="1">
    <citation type="submission" date="2016-02" db="EMBL/GenBank/DDBJ databases">
        <title>Genome analysis of coral dinoflagellate symbionts highlights evolutionary adaptations to a symbiotic lifestyle.</title>
        <authorList>
            <person name="Aranda M."/>
            <person name="Li Y."/>
            <person name="Liew Y.J."/>
            <person name="Baumgarten S."/>
            <person name="Simakov O."/>
            <person name="Wilson M."/>
            <person name="Piel J."/>
            <person name="Ashoor H."/>
            <person name="Bougouffa S."/>
            <person name="Bajic V.B."/>
            <person name="Ryu T."/>
            <person name="Ravasi T."/>
            <person name="Bayer T."/>
            <person name="Micklem G."/>
            <person name="Kim H."/>
            <person name="Bhak J."/>
            <person name="Lajeunesse T.C."/>
            <person name="Voolstra C.R."/>
        </authorList>
    </citation>
    <scope>NUCLEOTIDE SEQUENCE [LARGE SCALE GENOMIC DNA]</scope>
    <source>
        <strain evidence="5 6">CCMP2467</strain>
    </source>
</reference>
<feature type="coiled-coil region" evidence="4">
    <location>
        <begin position="282"/>
        <end position="309"/>
    </location>
</feature>
<evidence type="ECO:0000313" key="5">
    <source>
        <dbReference type="EMBL" id="OLQ14697.1"/>
    </source>
</evidence>
<dbReference type="InterPro" id="IPR008195">
    <property type="entry name" value="Ribosomal_eL34"/>
</dbReference>
<dbReference type="OrthoDB" id="277449at2759"/>
<dbReference type="GO" id="GO:1990904">
    <property type="term" value="C:ribonucleoprotein complex"/>
    <property type="evidence" value="ECO:0007669"/>
    <property type="project" value="UniProtKB-KW"/>
</dbReference>
<gene>
    <name evidence="5" type="primary">RPL34</name>
    <name evidence="5" type="ORF">AK812_SmicGene1156</name>
</gene>
<dbReference type="GO" id="GO:0006412">
    <property type="term" value="P:translation"/>
    <property type="evidence" value="ECO:0007669"/>
    <property type="project" value="InterPro"/>
</dbReference>
<comment type="caution">
    <text evidence="5">The sequence shown here is derived from an EMBL/GenBank/DDBJ whole genome shotgun (WGS) entry which is preliminary data.</text>
</comment>
<dbReference type="Gene3D" id="6.20.370.70">
    <property type="match status" value="1"/>
</dbReference>
<evidence type="ECO:0000256" key="3">
    <source>
        <dbReference type="ARBA" id="ARBA00023274"/>
    </source>
</evidence>
<dbReference type="GO" id="GO:0003735">
    <property type="term" value="F:structural constituent of ribosome"/>
    <property type="evidence" value="ECO:0007669"/>
    <property type="project" value="InterPro"/>
</dbReference>
<name>A0A1Q9F4W9_SYMMI</name>
<keyword evidence="6" id="KW-1185">Reference proteome</keyword>
<evidence type="ECO:0000256" key="1">
    <source>
        <dbReference type="ARBA" id="ARBA00009875"/>
    </source>
</evidence>
<dbReference type="GO" id="GO:0005840">
    <property type="term" value="C:ribosome"/>
    <property type="evidence" value="ECO:0007669"/>
    <property type="project" value="UniProtKB-KW"/>
</dbReference>
<proteinExistence type="inferred from homology"/>